<dbReference type="Proteomes" id="UP000737018">
    <property type="component" value="Unassembled WGS sequence"/>
</dbReference>
<sequence length="84" mass="9439">MASLAIALWNTHGVEINLMGAEPERNTEWQSKQNGMKSIKGFVNNIDSPKTETRLESLRDEERLRNQLAFIGTPDNLPFSSGVH</sequence>
<reference evidence="1" key="1">
    <citation type="submission" date="2020-03" db="EMBL/GenBank/DDBJ databases">
        <title>Castanea mollissima Vanexum genome sequencing.</title>
        <authorList>
            <person name="Staton M."/>
        </authorList>
    </citation>
    <scope>NUCLEOTIDE SEQUENCE</scope>
    <source>
        <tissue evidence="1">Leaf</tissue>
    </source>
</reference>
<evidence type="ECO:0000313" key="1">
    <source>
        <dbReference type="EMBL" id="KAF3967195.1"/>
    </source>
</evidence>
<accession>A0A8J4VRJ1</accession>
<gene>
    <name evidence="1" type="ORF">CMV_008790</name>
</gene>
<dbReference type="EMBL" id="JRKL02000935">
    <property type="protein sequence ID" value="KAF3967195.1"/>
    <property type="molecule type" value="Genomic_DNA"/>
</dbReference>
<keyword evidence="2" id="KW-1185">Reference proteome</keyword>
<dbReference type="AlphaFoldDB" id="A0A8J4VRJ1"/>
<comment type="caution">
    <text evidence="1">The sequence shown here is derived from an EMBL/GenBank/DDBJ whole genome shotgun (WGS) entry which is preliminary data.</text>
</comment>
<protein>
    <submittedName>
        <fullName evidence="1">Uncharacterized protein</fullName>
    </submittedName>
</protein>
<evidence type="ECO:0000313" key="2">
    <source>
        <dbReference type="Proteomes" id="UP000737018"/>
    </source>
</evidence>
<proteinExistence type="predicted"/>
<organism evidence="1 2">
    <name type="scientific">Castanea mollissima</name>
    <name type="common">Chinese chestnut</name>
    <dbReference type="NCBI Taxonomy" id="60419"/>
    <lineage>
        <taxon>Eukaryota</taxon>
        <taxon>Viridiplantae</taxon>
        <taxon>Streptophyta</taxon>
        <taxon>Embryophyta</taxon>
        <taxon>Tracheophyta</taxon>
        <taxon>Spermatophyta</taxon>
        <taxon>Magnoliopsida</taxon>
        <taxon>eudicotyledons</taxon>
        <taxon>Gunneridae</taxon>
        <taxon>Pentapetalae</taxon>
        <taxon>rosids</taxon>
        <taxon>fabids</taxon>
        <taxon>Fagales</taxon>
        <taxon>Fagaceae</taxon>
        <taxon>Castanea</taxon>
    </lineage>
</organism>
<name>A0A8J4VRJ1_9ROSI</name>